<protein>
    <submittedName>
        <fullName evidence="2">Uncharacterized protein</fullName>
    </submittedName>
</protein>
<keyword evidence="3" id="KW-1185">Reference proteome</keyword>
<evidence type="ECO:0000256" key="1">
    <source>
        <dbReference type="SAM" id="MobiDB-lite"/>
    </source>
</evidence>
<reference evidence="2 3" key="1">
    <citation type="journal article" date="2021" name="Environ. Microbiol.">
        <title>Gene family expansions and transcriptome signatures uncover fungal adaptations to wood decay.</title>
        <authorList>
            <person name="Hage H."/>
            <person name="Miyauchi S."/>
            <person name="Viragh M."/>
            <person name="Drula E."/>
            <person name="Min B."/>
            <person name="Chaduli D."/>
            <person name="Navarro D."/>
            <person name="Favel A."/>
            <person name="Norest M."/>
            <person name="Lesage-Meessen L."/>
            <person name="Balint B."/>
            <person name="Merenyi Z."/>
            <person name="de Eugenio L."/>
            <person name="Morin E."/>
            <person name="Martinez A.T."/>
            <person name="Baldrian P."/>
            <person name="Stursova M."/>
            <person name="Martinez M.J."/>
            <person name="Novotny C."/>
            <person name="Magnuson J.K."/>
            <person name="Spatafora J.W."/>
            <person name="Maurice S."/>
            <person name="Pangilinan J."/>
            <person name="Andreopoulos W."/>
            <person name="LaButti K."/>
            <person name="Hundley H."/>
            <person name="Na H."/>
            <person name="Kuo A."/>
            <person name="Barry K."/>
            <person name="Lipzen A."/>
            <person name="Henrissat B."/>
            <person name="Riley R."/>
            <person name="Ahrendt S."/>
            <person name="Nagy L.G."/>
            <person name="Grigoriev I.V."/>
            <person name="Martin F."/>
            <person name="Rosso M.N."/>
        </authorList>
    </citation>
    <scope>NUCLEOTIDE SEQUENCE [LARGE SCALE GENOMIC DNA]</scope>
    <source>
        <strain evidence="2 3">CIRM-BRFM 1785</strain>
    </source>
</reference>
<feature type="region of interest" description="Disordered" evidence="1">
    <location>
        <begin position="156"/>
        <end position="186"/>
    </location>
</feature>
<dbReference type="EMBL" id="JADCUA010000031">
    <property type="protein sequence ID" value="KAH9830418.1"/>
    <property type="molecule type" value="Genomic_DNA"/>
</dbReference>
<accession>A0ABQ8K2G2</accession>
<evidence type="ECO:0000313" key="2">
    <source>
        <dbReference type="EMBL" id="KAH9830418.1"/>
    </source>
</evidence>
<sequence>MLMPSSCPRRNQRDESSADSGRCVLSRIAYYPTPLKKAKRTRSEVHIALMRRHADAAVIFITASRRLRHLSVGSMMSQITRRLNRLSYSGGEPHQSRSSLPHGHHLLPNLLQPPVSYQERGCYSETFFACRSSSAHRVDVANLSNVRIVRSTCDSSLSRQSGSSRAGPQGGKMHGQSTNIATGGDCASREETDCEAIRRPDKSCETCDHCLLKR</sequence>
<organism evidence="2 3">
    <name type="scientific">Rhodofomes roseus</name>
    <dbReference type="NCBI Taxonomy" id="34475"/>
    <lineage>
        <taxon>Eukaryota</taxon>
        <taxon>Fungi</taxon>
        <taxon>Dikarya</taxon>
        <taxon>Basidiomycota</taxon>
        <taxon>Agaricomycotina</taxon>
        <taxon>Agaricomycetes</taxon>
        <taxon>Polyporales</taxon>
        <taxon>Rhodofomes</taxon>
    </lineage>
</organism>
<dbReference type="RefSeq" id="XP_047773722.1">
    <property type="nucleotide sequence ID" value="XM_047918092.1"/>
</dbReference>
<proteinExistence type="predicted"/>
<gene>
    <name evidence="2" type="ORF">C8Q71DRAFT_363452</name>
</gene>
<dbReference type="GeneID" id="71998824"/>
<evidence type="ECO:0000313" key="3">
    <source>
        <dbReference type="Proteomes" id="UP000814176"/>
    </source>
</evidence>
<dbReference type="Proteomes" id="UP000814176">
    <property type="component" value="Unassembled WGS sequence"/>
</dbReference>
<comment type="caution">
    <text evidence="2">The sequence shown here is derived from an EMBL/GenBank/DDBJ whole genome shotgun (WGS) entry which is preliminary data.</text>
</comment>
<name>A0ABQ8K2G2_9APHY</name>